<evidence type="ECO:0000313" key="4">
    <source>
        <dbReference type="Proteomes" id="UP000659654"/>
    </source>
</evidence>
<dbReference type="AlphaFoldDB" id="A0A1I7RK48"/>
<dbReference type="Proteomes" id="UP000095284">
    <property type="component" value="Unplaced"/>
</dbReference>
<dbReference type="SUPFAM" id="SSF57302">
    <property type="entry name" value="Snake toxin-like"/>
    <property type="match status" value="1"/>
</dbReference>
<evidence type="ECO:0000313" key="5">
    <source>
        <dbReference type="WBParaSite" id="BXY_0108000.1"/>
    </source>
</evidence>
<gene>
    <name evidence="1" type="ORF">BXYJ_LOCUS15334</name>
</gene>
<protein>
    <submittedName>
        <fullName evidence="1">(pine wood nematode) hypothetical protein</fullName>
    </submittedName>
</protein>
<dbReference type="EMBL" id="CAJFCV020000006">
    <property type="protein sequence ID" value="CAG9131511.1"/>
    <property type="molecule type" value="Genomic_DNA"/>
</dbReference>
<organism evidence="3 5">
    <name type="scientific">Bursaphelenchus xylophilus</name>
    <name type="common">Pinewood nematode worm</name>
    <name type="synonym">Aphelenchoides xylophilus</name>
    <dbReference type="NCBI Taxonomy" id="6326"/>
    <lineage>
        <taxon>Eukaryota</taxon>
        <taxon>Metazoa</taxon>
        <taxon>Ecdysozoa</taxon>
        <taxon>Nematoda</taxon>
        <taxon>Chromadorea</taxon>
        <taxon>Rhabditida</taxon>
        <taxon>Tylenchina</taxon>
        <taxon>Tylenchomorpha</taxon>
        <taxon>Aphelenchoidea</taxon>
        <taxon>Aphelenchoididae</taxon>
        <taxon>Bursaphelenchus</taxon>
    </lineage>
</organism>
<keyword evidence="4" id="KW-1185">Reference proteome</keyword>
<dbReference type="EMBL" id="CAJFDI010000006">
    <property type="protein sequence ID" value="CAD5235243.1"/>
    <property type="molecule type" value="Genomic_DNA"/>
</dbReference>
<evidence type="ECO:0000313" key="2">
    <source>
        <dbReference type="EMBL" id="CAG9131511.1"/>
    </source>
</evidence>
<sequence>MDCLTPGSTECSYRQGCIKIIARNNTVIRQGCSPVETKKTSHELDLRPYGLPPNLKVYACWTDFCNAMDSSSFLTTSSVSLILFSIWIGLSL</sequence>
<dbReference type="WBParaSite" id="BXY_0108000.1">
    <property type="protein sequence ID" value="BXY_0108000.1"/>
    <property type="gene ID" value="BXY_0108000"/>
</dbReference>
<dbReference type="InterPro" id="IPR045860">
    <property type="entry name" value="Snake_toxin-like_sf"/>
</dbReference>
<dbReference type="Proteomes" id="UP000659654">
    <property type="component" value="Unassembled WGS sequence"/>
</dbReference>
<evidence type="ECO:0000313" key="3">
    <source>
        <dbReference type="Proteomes" id="UP000095284"/>
    </source>
</evidence>
<reference evidence="5" key="1">
    <citation type="submission" date="2016-11" db="UniProtKB">
        <authorList>
            <consortium name="WormBaseParasite"/>
        </authorList>
    </citation>
    <scope>IDENTIFICATION</scope>
</reference>
<evidence type="ECO:0000313" key="1">
    <source>
        <dbReference type="EMBL" id="CAD5235243.1"/>
    </source>
</evidence>
<reference evidence="2" key="2">
    <citation type="submission" date="2020-08" db="EMBL/GenBank/DDBJ databases">
        <authorList>
            <person name="Kikuchi T."/>
        </authorList>
    </citation>
    <scope>NUCLEOTIDE SEQUENCE</scope>
    <source>
        <strain evidence="1">Ka4C1</strain>
    </source>
</reference>
<accession>A0A1I7RK48</accession>
<name>A0A1I7RK48_BURXY</name>
<dbReference type="Proteomes" id="UP000582659">
    <property type="component" value="Unassembled WGS sequence"/>
</dbReference>
<proteinExistence type="predicted"/>